<accession>A0A3R7K878</accession>
<evidence type="ECO:0000313" key="3">
    <source>
        <dbReference type="EMBL" id="RNE95739.1"/>
    </source>
</evidence>
<keyword evidence="4" id="KW-1185">Reference proteome</keyword>
<dbReference type="GeneID" id="40334044"/>
<dbReference type="Proteomes" id="UP000283634">
    <property type="component" value="Unassembled WGS sequence"/>
</dbReference>
<proteinExistence type="predicted"/>
<reference evidence="3 4" key="1">
    <citation type="journal article" date="2018" name="BMC Genomics">
        <title>Genomic comparison of Trypanosoma conorhini and Trypanosoma rangeli to Trypanosoma cruzi strains of high and low virulence.</title>
        <authorList>
            <person name="Bradwell K.R."/>
            <person name="Koparde V.N."/>
            <person name="Matveyev A.V."/>
            <person name="Serrano M.G."/>
            <person name="Alves J.M."/>
            <person name="Parikh H."/>
            <person name="Huang B."/>
            <person name="Lee V."/>
            <person name="Espinosa-Alvarez O."/>
            <person name="Ortiz P.A."/>
            <person name="Costa-Martins A.G."/>
            <person name="Teixeira M.M."/>
            <person name="Buck G.A."/>
        </authorList>
    </citation>
    <scope>NUCLEOTIDE SEQUENCE [LARGE SCALE GENOMIC DNA]</scope>
    <source>
        <strain evidence="3 4">AM80</strain>
    </source>
</reference>
<sequence>MGSAVCRLFFTLRLPLCRALYYLHRCLFPSCFFLHSRSLTDISSLPPATLLLLSPLTPRQMAMATVRRRAVCALAILALLCGCCSLVCGAKPTAKKVVSVQVSCAGADRKASWRVPGEQKWEKCGITVDDSMGLSGKMEDPRHYLCAWVAVYYKNTKCCGKPPASTAKTTTFTMNCTTDEDGMLYKRWLKANKGDTSFTDSSSDPYVMLSCRDPASRGFLRGEVNDAPEECGEEVVEEALPGEEAKDEVAIHREGGGEPQRREGEQREGPAPTTQVPAPAERAPGAGGERALQDAGDGHPTAANGAASGGGGANDAPTAAKRADGGAAPGAAAHQPHESGRTQTPSTSQDESDAPGPTPSASGADATPRATAATRNGTTGEVMANSADLSVISTPFVRPALLLLLLAAALAAHGVC</sequence>
<keyword evidence="2" id="KW-0732">Signal</keyword>
<feature type="compositionally biased region" description="Low complexity" evidence="1">
    <location>
        <begin position="314"/>
        <end position="334"/>
    </location>
</feature>
<gene>
    <name evidence="3" type="ORF">TraAM80_10111</name>
</gene>
<dbReference type="RefSeq" id="XP_029233385.1">
    <property type="nucleotide sequence ID" value="XM_029386757.1"/>
</dbReference>
<name>A0A3R7K878_TRYRA</name>
<feature type="chain" id="PRO_5018681665" evidence="2">
    <location>
        <begin position="20"/>
        <end position="416"/>
    </location>
</feature>
<organism evidence="3 4">
    <name type="scientific">Trypanosoma rangeli</name>
    <dbReference type="NCBI Taxonomy" id="5698"/>
    <lineage>
        <taxon>Eukaryota</taxon>
        <taxon>Discoba</taxon>
        <taxon>Euglenozoa</taxon>
        <taxon>Kinetoplastea</taxon>
        <taxon>Metakinetoplastina</taxon>
        <taxon>Trypanosomatida</taxon>
        <taxon>Trypanosomatidae</taxon>
        <taxon>Trypanosoma</taxon>
        <taxon>Herpetosoma</taxon>
    </lineage>
</organism>
<protein>
    <submittedName>
        <fullName evidence="3">Mucin-like glycoprotein</fullName>
    </submittedName>
</protein>
<dbReference type="EMBL" id="MKGL01000805">
    <property type="protein sequence ID" value="RNE95739.1"/>
    <property type="molecule type" value="Genomic_DNA"/>
</dbReference>
<feature type="region of interest" description="Disordered" evidence="1">
    <location>
        <begin position="238"/>
        <end position="377"/>
    </location>
</feature>
<evidence type="ECO:0000313" key="4">
    <source>
        <dbReference type="Proteomes" id="UP000283634"/>
    </source>
</evidence>
<evidence type="ECO:0000256" key="1">
    <source>
        <dbReference type="SAM" id="MobiDB-lite"/>
    </source>
</evidence>
<dbReference type="AlphaFoldDB" id="A0A3R7K878"/>
<comment type="caution">
    <text evidence="3">The sequence shown here is derived from an EMBL/GenBank/DDBJ whole genome shotgun (WGS) entry which is preliminary data.</text>
</comment>
<dbReference type="OrthoDB" id="10637424at2759"/>
<feature type="signal peptide" evidence="2">
    <location>
        <begin position="1"/>
        <end position="19"/>
    </location>
</feature>
<feature type="compositionally biased region" description="Basic and acidic residues" evidence="1">
    <location>
        <begin position="243"/>
        <end position="268"/>
    </location>
</feature>
<evidence type="ECO:0000256" key="2">
    <source>
        <dbReference type="SAM" id="SignalP"/>
    </source>
</evidence>
<feature type="compositionally biased region" description="Low complexity" evidence="1">
    <location>
        <begin position="363"/>
        <end position="377"/>
    </location>
</feature>